<accession>A0A7R8W4E2</accession>
<sequence>MGDSWMPDGDEIDRVKAKYQISCDISRFELLPFCISGRIASEFPSWKRLRATSSFLWFLPSKVQFVAAILAPRLLLRRRDANRKPVGHQLSASSELAVPPDSFCCIQSNKLGISPRLGNSEDDEAAAAGSPPRSSDQLKCVDFNMGPQETGETWIPSIERVVESDRRKQ</sequence>
<organism evidence="3">
    <name type="scientific">Cyprideis torosa</name>
    <dbReference type="NCBI Taxonomy" id="163714"/>
    <lineage>
        <taxon>Eukaryota</taxon>
        <taxon>Metazoa</taxon>
        <taxon>Ecdysozoa</taxon>
        <taxon>Arthropoda</taxon>
        <taxon>Crustacea</taxon>
        <taxon>Oligostraca</taxon>
        <taxon>Ostracoda</taxon>
        <taxon>Podocopa</taxon>
        <taxon>Podocopida</taxon>
        <taxon>Cytherocopina</taxon>
        <taxon>Cytheroidea</taxon>
        <taxon>Cytherideidae</taxon>
        <taxon>Cyprideis</taxon>
    </lineage>
</organism>
<dbReference type="EMBL" id="OB660404">
    <property type="protein sequence ID" value="CAD7224591.1"/>
    <property type="molecule type" value="Genomic_DNA"/>
</dbReference>
<gene>
    <name evidence="3" type="ORF">CTOB1V02_LOCUS2548</name>
</gene>
<keyword evidence="2" id="KW-0472">Membrane</keyword>
<evidence type="ECO:0000313" key="3">
    <source>
        <dbReference type="EMBL" id="CAD7224591.1"/>
    </source>
</evidence>
<dbReference type="AlphaFoldDB" id="A0A7R8W4E2"/>
<feature type="region of interest" description="Disordered" evidence="1">
    <location>
        <begin position="117"/>
        <end position="169"/>
    </location>
</feature>
<keyword evidence="2" id="KW-0812">Transmembrane</keyword>
<feature type="transmembrane region" description="Helical" evidence="2">
    <location>
        <begin position="55"/>
        <end position="76"/>
    </location>
</feature>
<proteinExistence type="predicted"/>
<name>A0A7R8W4E2_9CRUS</name>
<protein>
    <submittedName>
        <fullName evidence="3">Uncharacterized protein</fullName>
    </submittedName>
</protein>
<feature type="compositionally biased region" description="Basic and acidic residues" evidence="1">
    <location>
        <begin position="160"/>
        <end position="169"/>
    </location>
</feature>
<evidence type="ECO:0000256" key="1">
    <source>
        <dbReference type="SAM" id="MobiDB-lite"/>
    </source>
</evidence>
<keyword evidence="2" id="KW-1133">Transmembrane helix</keyword>
<reference evidence="3" key="1">
    <citation type="submission" date="2020-11" db="EMBL/GenBank/DDBJ databases">
        <authorList>
            <person name="Tran Van P."/>
        </authorList>
    </citation>
    <scope>NUCLEOTIDE SEQUENCE</scope>
</reference>
<evidence type="ECO:0000256" key="2">
    <source>
        <dbReference type="SAM" id="Phobius"/>
    </source>
</evidence>